<evidence type="ECO:0000313" key="4">
    <source>
        <dbReference type="Proteomes" id="UP000247681"/>
    </source>
</evidence>
<dbReference type="RefSeq" id="WP_110348783.1">
    <property type="nucleotide sequence ID" value="NZ_QJHL01000008.1"/>
</dbReference>
<comment type="caution">
    <text evidence="3">The sequence shown here is derived from an EMBL/GenBank/DDBJ whole genome shotgun (WGS) entry which is preliminary data.</text>
</comment>
<feature type="transmembrane region" description="Helical" evidence="2">
    <location>
        <begin position="58"/>
        <end position="81"/>
    </location>
</feature>
<feature type="compositionally biased region" description="Polar residues" evidence="1">
    <location>
        <begin position="108"/>
        <end position="127"/>
    </location>
</feature>
<organism evidence="3 4">
    <name type="scientific">Flavobacterium hydrophilum</name>
    <dbReference type="NCBI Taxonomy" id="2211445"/>
    <lineage>
        <taxon>Bacteria</taxon>
        <taxon>Pseudomonadati</taxon>
        <taxon>Bacteroidota</taxon>
        <taxon>Flavobacteriia</taxon>
        <taxon>Flavobacteriales</taxon>
        <taxon>Flavobacteriaceae</taxon>
        <taxon>Flavobacterium</taxon>
    </lineage>
</organism>
<reference evidence="3 4" key="1">
    <citation type="submission" date="2018-05" db="EMBL/GenBank/DDBJ databases">
        <title>Flavobacterium sp. strain IMCC34758, incomplete genome.</title>
        <authorList>
            <person name="Joung Y."/>
        </authorList>
    </citation>
    <scope>NUCLEOTIDE SEQUENCE [LARGE SCALE GENOMIC DNA]</scope>
    <source>
        <strain evidence="3 4">IMCC34758</strain>
    </source>
</reference>
<feature type="transmembrane region" description="Helical" evidence="2">
    <location>
        <begin position="21"/>
        <end position="38"/>
    </location>
</feature>
<protein>
    <submittedName>
        <fullName evidence="3">Uncharacterized protein</fullName>
    </submittedName>
</protein>
<keyword evidence="4" id="KW-1185">Reference proteome</keyword>
<accession>A0A2V4BVP0</accession>
<keyword evidence="2" id="KW-1133">Transmembrane helix</keyword>
<feature type="region of interest" description="Disordered" evidence="1">
    <location>
        <begin position="106"/>
        <end position="127"/>
    </location>
</feature>
<evidence type="ECO:0000256" key="1">
    <source>
        <dbReference type="SAM" id="MobiDB-lite"/>
    </source>
</evidence>
<keyword evidence="2" id="KW-0472">Membrane</keyword>
<proteinExistence type="predicted"/>
<dbReference type="OrthoDB" id="962559at2"/>
<keyword evidence="2" id="KW-0812">Transmembrane</keyword>
<dbReference type="Proteomes" id="UP000247681">
    <property type="component" value="Unassembled WGS sequence"/>
</dbReference>
<evidence type="ECO:0000256" key="2">
    <source>
        <dbReference type="SAM" id="Phobius"/>
    </source>
</evidence>
<evidence type="ECO:0000313" key="3">
    <source>
        <dbReference type="EMBL" id="PXY43079.1"/>
    </source>
</evidence>
<dbReference type="AlphaFoldDB" id="A0A2V4BVP0"/>
<gene>
    <name evidence="3" type="ORF">DMB68_22020</name>
</gene>
<name>A0A2V4BVP0_9FLAO</name>
<sequence>MEIKNIEGLKVSQIRDMVQQGGKFVVFPYTVSFILMTLKRSSDIYFIKADENTFKYSYGYVFLNLIVGWWGFPWGPIYTIGSAYHHIVGGKDLTPEVMSHLTQHDPEANTSSYNINGVESSNQGNSATEAPVYNIPV</sequence>
<dbReference type="EMBL" id="QJHL01000008">
    <property type="protein sequence ID" value="PXY43079.1"/>
    <property type="molecule type" value="Genomic_DNA"/>
</dbReference>